<dbReference type="AlphaFoldDB" id="A0A176K1J0"/>
<name>A0A176K1J0_9BACT</name>
<dbReference type="Proteomes" id="UP000077339">
    <property type="component" value="Unassembled WGS sequence"/>
</dbReference>
<organism evidence="1 2">
    <name type="scientific">Kosmotoga arenicorallina S304</name>
    <dbReference type="NCBI Taxonomy" id="1453497"/>
    <lineage>
        <taxon>Bacteria</taxon>
        <taxon>Thermotogati</taxon>
        <taxon>Thermotogota</taxon>
        <taxon>Thermotogae</taxon>
        <taxon>Kosmotogales</taxon>
        <taxon>Kosmotogaceae</taxon>
        <taxon>Kosmotoga</taxon>
    </lineage>
</organism>
<dbReference type="RefSeq" id="WP_068346743.1">
    <property type="nucleotide sequence ID" value="NZ_JFHK01000005.1"/>
</dbReference>
<evidence type="ECO:0000313" key="1">
    <source>
        <dbReference type="EMBL" id="OAA30996.1"/>
    </source>
</evidence>
<proteinExistence type="predicted"/>
<protein>
    <submittedName>
        <fullName evidence="1">Uncharacterized protein</fullName>
    </submittedName>
</protein>
<dbReference type="PATRIC" id="fig|1453497.3.peg.1674"/>
<dbReference type="OrthoDB" id="45136at2"/>
<accession>A0A176K1J0</accession>
<evidence type="ECO:0000313" key="2">
    <source>
        <dbReference type="Proteomes" id="UP000077339"/>
    </source>
</evidence>
<sequence>MKRLVISLMIFIAILGVANDKIPLPVFSSPDFDLKNGIVEVFYEKQNDELKLSITVVFRDEDFPCFLVNIAYDVYRYFKYGRVEDIETFYLNLYPDGTVKGVEFPGVFSANHKFKDTKDLHGSAKFTADEMDFINGRPVIYINTWNHMFGIKPSFDTGKEKLFFDYPVSQGNRLEAERKYSWLY</sequence>
<dbReference type="EMBL" id="JFHK01000005">
    <property type="protein sequence ID" value="OAA30996.1"/>
    <property type="molecule type" value="Genomic_DNA"/>
</dbReference>
<keyword evidence="2" id="KW-1185">Reference proteome</keyword>
<dbReference type="STRING" id="1453497.AT15_08450"/>
<reference evidence="1 2" key="1">
    <citation type="submission" date="2014-02" db="EMBL/GenBank/DDBJ databases">
        <title>Kosmotoga genome sequencing.</title>
        <authorList>
            <person name="Pollo S.M."/>
            <person name="Charchuk R."/>
            <person name="Nesbo C.L."/>
        </authorList>
    </citation>
    <scope>NUCLEOTIDE SEQUENCE [LARGE SCALE GENOMIC DNA]</scope>
    <source>
        <strain evidence="1 2">S304</strain>
    </source>
</reference>
<comment type="caution">
    <text evidence="1">The sequence shown here is derived from an EMBL/GenBank/DDBJ whole genome shotgun (WGS) entry which is preliminary data.</text>
</comment>
<gene>
    <name evidence="1" type="ORF">AT15_08450</name>
</gene>